<dbReference type="EMBL" id="LR796243">
    <property type="protein sequence ID" value="CAB4131284.1"/>
    <property type="molecule type" value="Genomic_DNA"/>
</dbReference>
<evidence type="ECO:0000313" key="1">
    <source>
        <dbReference type="EMBL" id="CAB4131284.1"/>
    </source>
</evidence>
<accession>A0A6J5LQC4</accession>
<evidence type="ECO:0000313" key="2">
    <source>
        <dbReference type="EMBL" id="CAB4135116.1"/>
    </source>
</evidence>
<reference evidence="2" key="1">
    <citation type="submission" date="2020-04" db="EMBL/GenBank/DDBJ databases">
        <authorList>
            <person name="Chiriac C."/>
            <person name="Salcher M."/>
            <person name="Ghai R."/>
            <person name="Kavagutti S V."/>
        </authorList>
    </citation>
    <scope>NUCLEOTIDE SEQUENCE</scope>
</reference>
<proteinExistence type="predicted"/>
<dbReference type="EMBL" id="LR796293">
    <property type="protein sequence ID" value="CAB4135116.1"/>
    <property type="molecule type" value="Genomic_DNA"/>
</dbReference>
<gene>
    <name evidence="1" type="ORF">UFOVP121_76</name>
    <name evidence="2" type="ORF">UFOVP277_81</name>
</gene>
<name>A0A6J5LQC4_9CAUD</name>
<protein>
    <submittedName>
        <fullName evidence="2">Uncharacterized protein</fullName>
    </submittedName>
</protein>
<organism evidence="2">
    <name type="scientific">uncultured Caudovirales phage</name>
    <dbReference type="NCBI Taxonomy" id="2100421"/>
    <lineage>
        <taxon>Viruses</taxon>
        <taxon>Duplodnaviria</taxon>
        <taxon>Heunggongvirae</taxon>
        <taxon>Uroviricota</taxon>
        <taxon>Caudoviricetes</taxon>
        <taxon>Peduoviridae</taxon>
        <taxon>Maltschvirus</taxon>
        <taxon>Maltschvirus maltsch</taxon>
    </lineage>
</organism>
<sequence>MIADPSCAERGCICHDPREGPGVLMTEKREWQNLTDTELRDLEKEFNAERVRTSDEEYLVIYPGDYYAWMRAIEAKLREKNT</sequence>